<organism evidence="1 2">
    <name type="scientific">Trametes sanguinea</name>
    <dbReference type="NCBI Taxonomy" id="158606"/>
    <lineage>
        <taxon>Eukaryota</taxon>
        <taxon>Fungi</taxon>
        <taxon>Dikarya</taxon>
        <taxon>Basidiomycota</taxon>
        <taxon>Agaricomycotina</taxon>
        <taxon>Agaricomycetes</taxon>
        <taxon>Polyporales</taxon>
        <taxon>Polyporaceae</taxon>
        <taxon>Trametes</taxon>
    </lineage>
</organism>
<dbReference type="EMBL" id="JANSHE010004431">
    <property type="protein sequence ID" value="KAJ2977635.1"/>
    <property type="molecule type" value="Genomic_DNA"/>
</dbReference>
<evidence type="ECO:0000313" key="2">
    <source>
        <dbReference type="Proteomes" id="UP001144978"/>
    </source>
</evidence>
<accession>A0ACC1NF81</accession>
<keyword evidence="2" id="KW-1185">Reference proteome</keyword>
<name>A0ACC1NF81_9APHY</name>
<reference evidence="1" key="1">
    <citation type="submission" date="2022-08" db="EMBL/GenBank/DDBJ databases">
        <title>Genome Sequence of Pycnoporus sanguineus.</title>
        <authorList>
            <person name="Buettner E."/>
        </authorList>
    </citation>
    <scope>NUCLEOTIDE SEQUENCE</scope>
    <source>
        <strain evidence="1">CG-C14</strain>
    </source>
</reference>
<protein>
    <submittedName>
        <fullName evidence="1">Uncharacterized protein</fullName>
    </submittedName>
</protein>
<evidence type="ECO:0000313" key="1">
    <source>
        <dbReference type="EMBL" id="KAJ2977635.1"/>
    </source>
</evidence>
<comment type="caution">
    <text evidence="1">The sequence shown here is derived from an EMBL/GenBank/DDBJ whole genome shotgun (WGS) entry which is preliminary data.</text>
</comment>
<sequence>MIVTIDTTHDLRVDIAPVLVDAGEGQGDCAAALRGCCLYVAGSREDKEDASEQGGERESELHRGGPACAVT</sequence>
<proteinExistence type="predicted"/>
<dbReference type="Proteomes" id="UP001144978">
    <property type="component" value="Unassembled WGS sequence"/>
</dbReference>
<gene>
    <name evidence="1" type="ORF">NUW54_g11394</name>
</gene>